<name>A0A979GXZ5_CHIPD</name>
<dbReference type="Pfam" id="PF12535">
    <property type="entry name" value="Nudix_N"/>
    <property type="match status" value="1"/>
</dbReference>
<dbReference type="PANTHER" id="PTHR43046">
    <property type="entry name" value="GDP-MANNOSE MANNOSYL HYDROLASE"/>
    <property type="match status" value="1"/>
</dbReference>
<dbReference type="RefSeq" id="WP_012792949.1">
    <property type="nucleotide sequence ID" value="NC_013132.1"/>
</dbReference>
<sequence>MQSIFEHAKRLKAISHLGLTYSNNEYDRERYEELETISLDIMEQLTNEPVSKLSLYFSDTKEYITPKVDIRVVIFNEKEEILLVKEKADGLWSLPGGWADIGSSPREVAVKEAFEETGLRVETVKLLAAMDMKCHPHPPQLHYAYKIFIRCNVIDGTWNEAHDILDKAYFAQDALPPLSLERILPQQIDLMFEFLRMPDKETVFD</sequence>
<dbReference type="InterPro" id="IPR059176">
    <property type="entry name" value="UDP-X_N"/>
</dbReference>
<proteinExistence type="predicted"/>
<gene>
    <name evidence="4" type="ordered locus">Cpin_5350</name>
</gene>
<dbReference type="InterPro" id="IPR015797">
    <property type="entry name" value="NUDIX_hydrolase-like_dom_sf"/>
</dbReference>
<keyword evidence="2 4" id="KW-0378">Hydrolase</keyword>
<organism evidence="4 5">
    <name type="scientific">Chitinophaga pinensis (strain ATCC 43595 / DSM 2588 / LMG 13176 / NBRC 15968 / NCIMB 11800 / UQM 2034)</name>
    <dbReference type="NCBI Taxonomy" id="485918"/>
    <lineage>
        <taxon>Bacteria</taxon>
        <taxon>Pseudomonadati</taxon>
        <taxon>Bacteroidota</taxon>
        <taxon>Chitinophagia</taxon>
        <taxon>Chitinophagales</taxon>
        <taxon>Chitinophagaceae</taxon>
        <taxon>Chitinophaga</taxon>
    </lineage>
</organism>
<dbReference type="Proteomes" id="UP000002215">
    <property type="component" value="Chromosome"/>
</dbReference>
<protein>
    <submittedName>
        <fullName evidence="4">NUDIX hydrolase</fullName>
    </submittedName>
</protein>
<evidence type="ECO:0000256" key="1">
    <source>
        <dbReference type="ARBA" id="ARBA00001946"/>
    </source>
</evidence>
<reference evidence="5" key="1">
    <citation type="submission" date="2009-08" db="EMBL/GenBank/DDBJ databases">
        <title>The complete genome of Chitinophaga pinensis DSM 2588.</title>
        <authorList>
            <consortium name="US DOE Joint Genome Institute (JGI-PGF)"/>
            <person name="Lucas S."/>
            <person name="Copeland A."/>
            <person name="Lapidus A."/>
            <person name="Glavina del Rio T."/>
            <person name="Dalin E."/>
            <person name="Tice H."/>
            <person name="Bruce D."/>
            <person name="Goodwin L."/>
            <person name="Pitluck S."/>
            <person name="Kyrpides N."/>
            <person name="Mavromatis K."/>
            <person name="Ivanova N."/>
            <person name="Mikhailova N."/>
            <person name="Sims D."/>
            <person name="Meinche L."/>
            <person name="Brettin T."/>
            <person name="Detter J.C."/>
            <person name="Han C."/>
            <person name="Larimer F."/>
            <person name="Land M."/>
            <person name="Hauser L."/>
            <person name="Markowitz V."/>
            <person name="Cheng J.-F."/>
            <person name="Hugenholtz P."/>
            <person name="Woyke T."/>
            <person name="Wu D."/>
            <person name="Spring S."/>
            <person name="Klenk H.-P."/>
            <person name="Eisen J.A."/>
        </authorList>
    </citation>
    <scope>NUCLEOTIDE SEQUENCE [LARGE SCALE GENOMIC DNA]</scope>
    <source>
        <strain evidence="5">ATCC 43595 / DSM 2588 / LMG 13176 / NBRC 15968 / NCIMB 11800 / UQM 2034</strain>
    </source>
</reference>
<dbReference type="Gene3D" id="3.90.79.10">
    <property type="entry name" value="Nucleoside Triphosphate Pyrophosphohydrolase"/>
    <property type="match status" value="1"/>
</dbReference>
<dbReference type="EMBL" id="CP001699">
    <property type="protein sequence ID" value="ACU62781.1"/>
    <property type="molecule type" value="Genomic_DNA"/>
</dbReference>
<feature type="domain" description="Nudix hydrolase" evidence="3">
    <location>
        <begin position="65"/>
        <end position="192"/>
    </location>
</feature>
<reference evidence="4 5" key="2">
    <citation type="journal article" date="2010" name="Stand. Genomic Sci.">
        <title>Complete genome sequence of Chitinophaga pinensis type strain (UQM 2034).</title>
        <authorList>
            <person name="Glavina Del Rio T."/>
            <person name="Abt B."/>
            <person name="Spring S."/>
            <person name="Lapidus A."/>
            <person name="Nolan M."/>
            <person name="Tice H."/>
            <person name="Copeland A."/>
            <person name="Cheng J.F."/>
            <person name="Chen F."/>
            <person name="Bruce D."/>
            <person name="Goodwin L."/>
            <person name="Pitluck S."/>
            <person name="Ivanova N."/>
            <person name="Mavromatis K."/>
            <person name="Mikhailova N."/>
            <person name="Pati A."/>
            <person name="Chen A."/>
            <person name="Palaniappan K."/>
            <person name="Land M."/>
            <person name="Hauser L."/>
            <person name="Chang Y.J."/>
            <person name="Jeffries C.D."/>
            <person name="Chain P."/>
            <person name="Saunders E."/>
            <person name="Detter J.C."/>
            <person name="Brettin T."/>
            <person name="Rohde M."/>
            <person name="Goker M."/>
            <person name="Bristow J."/>
            <person name="Eisen J.A."/>
            <person name="Markowitz V."/>
            <person name="Hugenholtz P."/>
            <person name="Kyrpides N.C."/>
            <person name="Klenk H.P."/>
            <person name="Lucas S."/>
        </authorList>
    </citation>
    <scope>NUCLEOTIDE SEQUENCE [LARGE SCALE GENOMIC DNA]</scope>
    <source>
        <strain evidence="5">ATCC 43595 / DSM 2588 / LMG 13176 / NBRC 15968 / NCIMB 11800 / UQM 2034</strain>
    </source>
</reference>
<dbReference type="KEGG" id="cpi:Cpin_5350"/>
<dbReference type="GO" id="GO:0016787">
    <property type="term" value="F:hydrolase activity"/>
    <property type="evidence" value="ECO:0007669"/>
    <property type="project" value="UniProtKB-KW"/>
</dbReference>
<dbReference type="PROSITE" id="PS51462">
    <property type="entry name" value="NUDIX"/>
    <property type="match status" value="1"/>
</dbReference>
<evidence type="ECO:0000313" key="4">
    <source>
        <dbReference type="EMBL" id="ACU62781.1"/>
    </source>
</evidence>
<evidence type="ECO:0000313" key="5">
    <source>
        <dbReference type="Proteomes" id="UP000002215"/>
    </source>
</evidence>
<dbReference type="PANTHER" id="PTHR43046:SF16">
    <property type="entry name" value="ADP-RIBOSE PYROPHOSPHATASE YJHB-RELATED"/>
    <property type="match status" value="1"/>
</dbReference>
<dbReference type="InterPro" id="IPR000086">
    <property type="entry name" value="NUDIX_hydrolase_dom"/>
</dbReference>
<accession>A0A979GXZ5</accession>
<evidence type="ECO:0000259" key="3">
    <source>
        <dbReference type="PROSITE" id="PS51462"/>
    </source>
</evidence>
<dbReference type="Pfam" id="PF00293">
    <property type="entry name" value="NUDIX"/>
    <property type="match status" value="1"/>
</dbReference>
<dbReference type="Gene3D" id="6.10.250.1120">
    <property type="match status" value="1"/>
</dbReference>
<evidence type="ECO:0000256" key="2">
    <source>
        <dbReference type="ARBA" id="ARBA00022801"/>
    </source>
</evidence>
<dbReference type="SUPFAM" id="SSF55811">
    <property type="entry name" value="Nudix"/>
    <property type="match status" value="1"/>
</dbReference>
<dbReference type="AlphaFoldDB" id="A0A979GXZ5"/>
<comment type="cofactor">
    <cofactor evidence="1">
        <name>Mg(2+)</name>
        <dbReference type="ChEBI" id="CHEBI:18420"/>
    </cofactor>
</comment>
<dbReference type="OrthoDB" id="9804442at2"/>